<dbReference type="PANTHER" id="PTHR45453">
    <property type="entry name" value="PHOSPHATE REGULON SENSOR PROTEIN PHOR"/>
    <property type="match status" value="1"/>
</dbReference>
<dbReference type="RefSeq" id="WP_091688274.1">
    <property type="nucleotide sequence ID" value="NZ_BAABFM010000038.1"/>
</dbReference>
<keyword evidence="10" id="KW-1185">Reference proteome</keyword>
<name>A0A1I5I9B3_9FIRM</name>
<dbReference type="InterPro" id="IPR004358">
    <property type="entry name" value="Sig_transdc_His_kin-like_C"/>
</dbReference>
<dbReference type="SMART" id="SM00388">
    <property type="entry name" value="HisKA"/>
    <property type="match status" value="1"/>
</dbReference>
<protein>
    <recommendedName>
        <fullName evidence="3">histidine kinase</fullName>
        <ecNumber evidence="3">2.7.13.3</ecNumber>
    </recommendedName>
</protein>
<dbReference type="InterPro" id="IPR003594">
    <property type="entry name" value="HATPase_dom"/>
</dbReference>
<dbReference type="Gene3D" id="1.10.287.130">
    <property type="match status" value="1"/>
</dbReference>
<keyword evidence="5" id="KW-0808">Transferase</keyword>
<evidence type="ECO:0000256" key="3">
    <source>
        <dbReference type="ARBA" id="ARBA00012438"/>
    </source>
</evidence>
<keyword evidence="7" id="KW-0902">Two-component regulatory system</keyword>
<feature type="domain" description="Histidine kinase" evidence="8">
    <location>
        <begin position="87"/>
        <end position="301"/>
    </location>
</feature>
<dbReference type="Gene3D" id="3.30.565.10">
    <property type="entry name" value="Histidine kinase-like ATPase, C-terminal domain"/>
    <property type="match status" value="1"/>
</dbReference>
<dbReference type="Pfam" id="PF02518">
    <property type="entry name" value="HATPase_c"/>
    <property type="match status" value="1"/>
</dbReference>
<comment type="catalytic activity">
    <reaction evidence="1">
        <text>ATP + protein L-histidine = ADP + protein N-phospho-L-histidine.</text>
        <dbReference type="EC" id="2.7.13.3"/>
    </reaction>
</comment>
<dbReference type="AlphaFoldDB" id="A0A1I5I9B3"/>
<dbReference type="SMART" id="SM00387">
    <property type="entry name" value="HATPase_c"/>
    <property type="match status" value="1"/>
</dbReference>
<gene>
    <name evidence="9" type="ORF">SAMN04489757_14124</name>
</gene>
<dbReference type="Proteomes" id="UP000198806">
    <property type="component" value="Unassembled WGS sequence"/>
</dbReference>
<evidence type="ECO:0000256" key="6">
    <source>
        <dbReference type="ARBA" id="ARBA00022777"/>
    </source>
</evidence>
<dbReference type="GO" id="GO:0005886">
    <property type="term" value="C:plasma membrane"/>
    <property type="evidence" value="ECO:0007669"/>
    <property type="project" value="TreeGrafter"/>
</dbReference>
<evidence type="ECO:0000256" key="2">
    <source>
        <dbReference type="ARBA" id="ARBA00004370"/>
    </source>
</evidence>
<dbReference type="SUPFAM" id="SSF55874">
    <property type="entry name" value="ATPase domain of HSP90 chaperone/DNA topoisomerase II/histidine kinase"/>
    <property type="match status" value="1"/>
</dbReference>
<evidence type="ECO:0000256" key="7">
    <source>
        <dbReference type="ARBA" id="ARBA00023012"/>
    </source>
</evidence>
<dbReference type="OrthoDB" id="9792991at2"/>
<dbReference type="CDD" id="cd00075">
    <property type="entry name" value="HATPase"/>
    <property type="match status" value="1"/>
</dbReference>
<dbReference type="InterPro" id="IPR036890">
    <property type="entry name" value="HATPase_C_sf"/>
</dbReference>
<comment type="subcellular location">
    <subcellularLocation>
        <location evidence="2">Membrane</location>
    </subcellularLocation>
</comment>
<dbReference type="InterPro" id="IPR003661">
    <property type="entry name" value="HisK_dim/P_dom"/>
</dbReference>
<evidence type="ECO:0000256" key="4">
    <source>
        <dbReference type="ARBA" id="ARBA00022553"/>
    </source>
</evidence>
<dbReference type="STRING" id="1527.SAMN04489757_14124"/>
<dbReference type="InterPro" id="IPR036097">
    <property type="entry name" value="HisK_dim/P_sf"/>
</dbReference>
<keyword evidence="4" id="KW-0597">Phosphoprotein</keyword>
<dbReference type="GO" id="GO:0000155">
    <property type="term" value="F:phosphorelay sensor kinase activity"/>
    <property type="evidence" value="ECO:0007669"/>
    <property type="project" value="InterPro"/>
</dbReference>
<reference evidence="9 10" key="1">
    <citation type="submission" date="2016-10" db="EMBL/GenBank/DDBJ databases">
        <authorList>
            <person name="de Groot N.N."/>
        </authorList>
    </citation>
    <scope>NUCLEOTIDE SEQUENCE [LARGE SCALE GENOMIC DNA]</scope>
    <source>
        <strain evidence="9 10">DSM 1283</strain>
    </source>
</reference>
<dbReference type="InterPro" id="IPR005467">
    <property type="entry name" value="His_kinase_dom"/>
</dbReference>
<evidence type="ECO:0000313" key="9">
    <source>
        <dbReference type="EMBL" id="SFO57184.1"/>
    </source>
</evidence>
<evidence type="ECO:0000313" key="10">
    <source>
        <dbReference type="Proteomes" id="UP000198806"/>
    </source>
</evidence>
<proteinExistence type="predicted"/>
<dbReference type="Pfam" id="PF00512">
    <property type="entry name" value="HisKA"/>
    <property type="match status" value="1"/>
</dbReference>
<organism evidence="9 10">
    <name type="scientific">Anaerocolumna aminovalerica</name>
    <dbReference type="NCBI Taxonomy" id="1527"/>
    <lineage>
        <taxon>Bacteria</taxon>
        <taxon>Bacillati</taxon>
        <taxon>Bacillota</taxon>
        <taxon>Clostridia</taxon>
        <taxon>Lachnospirales</taxon>
        <taxon>Lachnospiraceae</taxon>
        <taxon>Anaerocolumna</taxon>
    </lineage>
</organism>
<dbReference type="PROSITE" id="PS50109">
    <property type="entry name" value="HIS_KIN"/>
    <property type="match status" value="1"/>
</dbReference>
<dbReference type="FunFam" id="3.30.565.10:FF:000006">
    <property type="entry name" value="Sensor histidine kinase WalK"/>
    <property type="match status" value="1"/>
</dbReference>
<dbReference type="PRINTS" id="PR00344">
    <property type="entry name" value="BCTRLSENSOR"/>
</dbReference>
<dbReference type="EC" id="2.7.13.3" evidence="3"/>
<dbReference type="EMBL" id="FOWD01000041">
    <property type="protein sequence ID" value="SFO57184.1"/>
    <property type="molecule type" value="Genomic_DNA"/>
</dbReference>
<evidence type="ECO:0000256" key="5">
    <source>
        <dbReference type="ARBA" id="ARBA00022679"/>
    </source>
</evidence>
<accession>A0A1I5I9B3</accession>
<dbReference type="GO" id="GO:0016036">
    <property type="term" value="P:cellular response to phosphate starvation"/>
    <property type="evidence" value="ECO:0007669"/>
    <property type="project" value="TreeGrafter"/>
</dbReference>
<sequence>MTAVVIVILFCLCSGQFLYIRRIKKQEQDWLNILRGIQGGERDKLFAKGNGQIADISYELNKIIDTNLIQIAQLKKADEANKQILTGLSHDVRTPLASLLGYLEALQKGSLDEVEKQEYLEVAFRKANDLKAYVDMLFEWFKLSSNEQQSVIETVDINEQTREIIIEWLPVLEQSNIALSVNIRDEDLPVSIDRMAYSRILNNLMQNAIQHSHCTQISIIIRQDVNRVLISVVNNGQIIPEDQLPHIFERLYKGDRARTGKGSGLGLAITKELVTNLHGEISVSSTQNEGTKFQISLPIQVRKK</sequence>
<dbReference type="CDD" id="cd00082">
    <property type="entry name" value="HisKA"/>
    <property type="match status" value="1"/>
</dbReference>
<dbReference type="GO" id="GO:0004721">
    <property type="term" value="F:phosphoprotein phosphatase activity"/>
    <property type="evidence" value="ECO:0007669"/>
    <property type="project" value="TreeGrafter"/>
</dbReference>
<dbReference type="SUPFAM" id="SSF47384">
    <property type="entry name" value="Homodimeric domain of signal transducing histidine kinase"/>
    <property type="match status" value="1"/>
</dbReference>
<evidence type="ECO:0000256" key="1">
    <source>
        <dbReference type="ARBA" id="ARBA00000085"/>
    </source>
</evidence>
<evidence type="ECO:0000259" key="8">
    <source>
        <dbReference type="PROSITE" id="PS50109"/>
    </source>
</evidence>
<dbReference type="PANTHER" id="PTHR45453:SF1">
    <property type="entry name" value="PHOSPHATE REGULON SENSOR PROTEIN PHOR"/>
    <property type="match status" value="1"/>
</dbReference>
<keyword evidence="6 9" id="KW-0418">Kinase</keyword>
<dbReference type="InterPro" id="IPR050351">
    <property type="entry name" value="BphY/WalK/GraS-like"/>
</dbReference>